<evidence type="ECO:0000313" key="2">
    <source>
        <dbReference type="EMBL" id="GAA5814204.1"/>
    </source>
</evidence>
<feature type="chain" id="PRO_5046025949" evidence="1">
    <location>
        <begin position="20"/>
        <end position="146"/>
    </location>
</feature>
<keyword evidence="3" id="KW-1185">Reference proteome</keyword>
<dbReference type="Proteomes" id="UP001473302">
    <property type="component" value="Unassembled WGS sequence"/>
</dbReference>
<evidence type="ECO:0000313" key="3">
    <source>
        <dbReference type="Proteomes" id="UP001473302"/>
    </source>
</evidence>
<protein>
    <submittedName>
        <fullName evidence="2">Uncharacterized protein</fullName>
    </submittedName>
</protein>
<reference evidence="2 3" key="1">
    <citation type="submission" date="2024-04" db="EMBL/GenBank/DDBJ databases">
        <title>genome sequences of Mucor flavus KT1a and Helicostylum pulchrum KT1b strains isolated from the surface of a dry-aged beef.</title>
        <authorList>
            <person name="Toyotome T."/>
            <person name="Hosono M."/>
            <person name="Torimaru M."/>
            <person name="Fukuda K."/>
            <person name="Mikami N."/>
        </authorList>
    </citation>
    <scope>NUCLEOTIDE SEQUENCE [LARGE SCALE GENOMIC DNA]</scope>
    <source>
        <strain evidence="2 3">KT1a</strain>
    </source>
</reference>
<sequence>MYPLTFLAVVIAGLTVIASTDTRAVKRNPSDIEENNNTSFSAIRGEEDGMLLDDNKPGLPVRQADENTKWRRDSSGHSDESTLIGDLVPVILELYGGILDIAGPIVVEIPVVKDTPLVQSTFPKVASTVPGVIIDLGKTFDNTLHL</sequence>
<accession>A0ABP9Z528</accession>
<keyword evidence="1" id="KW-0732">Signal</keyword>
<dbReference type="EMBL" id="BAABUK010000020">
    <property type="protein sequence ID" value="GAA5814204.1"/>
    <property type="molecule type" value="Genomic_DNA"/>
</dbReference>
<organism evidence="2 3">
    <name type="scientific">Mucor flavus</name>
    <dbReference type="NCBI Taxonomy" id="439312"/>
    <lineage>
        <taxon>Eukaryota</taxon>
        <taxon>Fungi</taxon>
        <taxon>Fungi incertae sedis</taxon>
        <taxon>Mucoromycota</taxon>
        <taxon>Mucoromycotina</taxon>
        <taxon>Mucoromycetes</taxon>
        <taxon>Mucorales</taxon>
        <taxon>Mucorineae</taxon>
        <taxon>Mucoraceae</taxon>
        <taxon>Mucor</taxon>
    </lineage>
</organism>
<gene>
    <name evidence="2" type="ORF">MFLAVUS_007697</name>
</gene>
<evidence type="ECO:0000256" key="1">
    <source>
        <dbReference type="SAM" id="SignalP"/>
    </source>
</evidence>
<comment type="caution">
    <text evidence="2">The sequence shown here is derived from an EMBL/GenBank/DDBJ whole genome shotgun (WGS) entry which is preliminary data.</text>
</comment>
<name>A0ABP9Z528_9FUNG</name>
<feature type="signal peptide" evidence="1">
    <location>
        <begin position="1"/>
        <end position="19"/>
    </location>
</feature>
<proteinExistence type="predicted"/>